<accession>A0A3P4AYC8</accession>
<dbReference type="CDD" id="cd15482">
    <property type="entry name" value="Sialidase_non-viral"/>
    <property type="match status" value="1"/>
</dbReference>
<dbReference type="PANTHER" id="PTHR43739:SF5">
    <property type="entry name" value="EXO-ALPHA-SIALIDASE"/>
    <property type="match status" value="1"/>
</dbReference>
<proteinExistence type="predicted"/>
<evidence type="ECO:0000313" key="2">
    <source>
        <dbReference type="Proteomes" id="UP000277294"/>
    </source>
</evidence>
<dbReference type="Gene3D" id="2.130.10.10">
    <property type="entry name" value="YVTN repeat-like/Quinoprotein amine dehydrogenase"/>
    <property type="match status" value="1"/>
</dbReference>
<dbReference type="InterPro" id="IPR015943">
    <property type="entry name" value="WD40/YVTN_repeat-like_dom_sf"/>
</dbReference>
<gene>
    <name evidence="1" type="primary">daip</name>
    <name evidence="1" type="ORF">PIGHUM_01107</name>
</gene>
<protein>
    <submittedName>
        <fullName evidence="1">Dispase autolysis-inducing protein</fullName>
    </submittedName>
</protein>
<keyword evidence="2" id="KW-1185">Reference proteome</keyword>
<name>A0A3P4AYC8_9BURK</name>
<dbReference type="EMBL" id="UWPJ01000009">
    <property type="protein sequence ID" value="VCU69047.1"/>
    <property type="molecule type" value="Genomic_DNA"/>
</dbReference>
<dbReference type="RefSeq" id="WP_124078402.1">
    <property type="nucleotide sequence ID" value="NZ_UWPJ01000009.1"/>
</dbReference>
<dbReference type="PANTHER" id="PTHR43739">
    <property type="entry name" value="XYLOGLUCANASE (EUROFUNG)"/>
    <property type="match status" value="1"/>
</dbReference>
<dbReference type="Pfam" id="PF02012">
    <property type="entry name" value="BNR"/>
    <property type="match status" value="1"/>
</dbReference>
<dbReference type="InterPro" id="IPR052025">
    <property type="entry name" value="Xyloglucanase_GH74"/>
</dbReference>
<dbReference type="GO" id="GO:0010411">
    <property type="term" value="P:xyloglucan metabolic process"/>
    <property type="evidence" value="ECO:0007669"/>
    <property type="project" value="TreeGrafter"/>
</dbReference>
<organism evidence="1 2">
    <name type="scientific">Pigmentiphaga humi</name>
    <dbReference type="NCBI Taxonomy" id="2478468"/>
    <lineage>
        <taxon>Bacteria</taxon>
        <taxon>Pseudomonadati</taxon>
        <taxon>Pseudomonadota</taxon>
        <taxon>Betaproteobacteria</taxon>
        <taxon>Burkholderiales</taxon>
        <taxon>Alcaligenaceae</taxon>
        <taxon>Pigmentiphaga</taxon>
    </lineage>
</organism>
<dbReference type="SUPFAM" id="SSF110296">
    <property type="entry name" value="Oligoxyloglucan reducing end-specific cellobiohydrolase"/>
    <property type="match status" value="1"/>
</dbReference>
<reference evidence="1 2" key="1">
    <citation type="submission" date="2018-10" db="EMBL/GenBank/DDBJ databases">
        <authorList>
            <person name="Criscuolo A."/>
        </authorList>
    </citation>
    <scope>NUCLEOTIDE SEQUENCE [LARGE SCALE GENOMIC DNA]</scope>
    <source>
        <strain evidence="1">DnA1</strain>
    </source>
</reference>
<dbReference type="AlphaFoldDB" id="A0A3P4AYC8"/>
<dbReference type="InterPro" id="IPR002860">
    <property type="entry name" value="BNR_rpt"/>
</dbReference>
<sequence length="347" mass="38000">MDKVLFAGTAVTREGAVGSLYRLAHGGEWEKAADIPADAAVQAIVQHPACDHIVFAATRKGIYKSEDRGAHWRNVGASADPKIQFWSVEVDPRDPDHLFAGTSPIGVFESRDCGETWTACEVNHPERFNIRFGASRVMRLAFHPADPDVLYGIAEINGFMLSTDGGKTWNARPEGLVELAGQEHLRNKIETDDETEGMFDAHAVTTTPAAPDSLFYLCRMGVFESRDQGRTFEDLAVRNFAPFSYCRDLRVAAGQPRKLYACFSIASRSNAGAVYASDDLGRNWRRADPQMTARSTIMGINVHKDDGGGVISVTRGGQVFYTFDGGENWVEKQLPAEAGDAFCAAMI</sequence>
<dbReference type="Proteomes" id="UP000277294">
    <property type="component" value="Unassembled WGS sequence"/>
</dbReference>
<evidence type="ECO:0000313" key="1">
    <source>
        <dbReference type="EMBL" id="VCU69047.1"/>
    </source>
</evidence>
<dbReference type="OrthoDB" id="9764804at2"/>